<organism evidence="4">
    <name type="scientific">Hirondellea gigas</name>
    <dbReference type="NCBI Taxonomy" id="1518452"/>
    <lineage>
        <taxon>Eukaryota</taxon>
        <taxon>Metazoa</taxon>
        <taxon>Ecdysozoa</taxon>
        <taxon>Arthropoda</taxon>
        <taxon>Crustacea</taxon>
        <taxon>Multicrustacea</taxon>
        <taxon>Malacostraca</taxon>
        <taxon>Eumalacostraca</taxon>
        <taxon>Peracarida</taxon>
        <taxon>Amphipoda</taxon>
        <taxon>Amphilochidea</taxon>
        <taxon>Lysianassida</taxon>
        <taxon>Lysianassidira</taxon>
        <taxon>Lysianassoidea</taxon>
        <taxon>Lysianassidae</taxon>
        <taxon>Hirondellea</taxon>
    </lineage>
</organism>
<reference evidence="5" key="1">
    <citation type="submission" date="2017-11" db="EMBL/GenBank/DDBJ databases">
        <title>The sensing device of the deep-sea amphipod.</title>
        <authorList>
            <person name="Kobayashi H."/>
            <person name="Nagahama T."/>
            <person name="Arai W."/>
            <person name="Sasagawa Y."/>
            <person name="Umeda M."/>
            <person name="Hayashi T."/>
            <person name="Nikaido I."/>
            <person name="Watanabe H."/>
            <person name="Oguri K."/>
            <person name="Kitazato H."/>
            <person name="Fujioka K."/>
            <person name="Kido Y."/>
            <person name="Takami H."/>
        </authorList>
    </citation>
    <scope>NUCLEOTIDE SEQUENCE</scope>
    <source>
        <tissue evidence="5">Whole body</tissue>
    </source>
</reference>
<dbReference type="GO" id="GO:0034587">
    <property type="term" value="P:piRNA processing"/>
    <property type="evidence" value="ECO:0007669"/>
    <property type="project" value="UniProtKB-ARBA"/>
</dbReference>
<dbReference type="InterPro" id="IPR003100">
    <property type="entry name" value="PAZ_dom"/>
</dbReference>
<dbReference type="SUPFAM" id="SSF101690">
    <property type="entry name" value="PAZ domain"/>
    <property type="match status" value="1"/>
</dbReference>
<evidence type="ECO:0000259" key="3">
    <source>
        <dbReference type="PROSITE" id="PS50822"/>
    </source>
</evidence>
<proteinExistence type="evidence at transcript level"/>
<dbReference type="Pfam" id="PF02170">
    <property type="entry name" value="PAZ"/>
    <property type="match status" value="1"/>
</dbReference>
<dbReference type="PANTHER" id="PTHR22891">
    <property type="entry name" value="EUKARYOTIC TRANSLATION INITIATION FACTOR 2C"/>
    <property type="match status" value="1"/>
</dbReference>
<dbReference type="AlphaFoldDB" id="A0A2P2I222"/>
<dbReference type="CDD" id="cd04657">
    <property type="entry name" value="Piwi_ago-like"/>
    <property type="match status" value="1"/>
</dbReference>
<protein>
    <submittedName>
        <fullName evidence="4">Protein argonaute-2-like</fullName>
    </submittedName>
</protein>
<feature type="domain" description="PAZ" evidence="2">
    <location>
        <begin position="332"/>
        <end position="445"/>
    </location>
</feature>
<name>A0A2P2I222_9CRUS</name>
<dbReference type="InterPro" id="IPR032474">
    <property type="entry name" value="Argonaute_N"/>
</dbReference>
<evidence type="ECO:0000259" key="2">
    <source>
        <dbReference type="PROSITE" id="PS50821"/>
    </source>
</evidence>
<feature type="compositionally biased region" description="Basic residues" evidence="1">
    <location>
        <begin position="107"/>
        <end position="121"/>
    </location>
</feature>
<dbReference type="InterPro" id="IPR045246">
    <property type="entry name" value="Piwi_ago-like"/>
</dbReference>
<dbReference type="Pfam" id="PF08699">
    <property type="entry name" value="ArgoL1"/>
    <property type="match status" value="1"/>
</dbReference>
<feature type="compositionally biased region" description="Low complexity" evidence="1">
    <location>
        <begin position="139"/>
        <end position="154"/>
    </location>
</feature>
<dbReference type="SMART" id="SM01163">
    <property type="entry name" value="DUF1785"/>
    <property type="match status" value="1"/>
</dbReference>
<feature type="region of interest" description="Disordered" evidence="1">
    <location>
        <begin position="1"/>
        <end position="30"/>
    </location>
</feature>
<dbReference type="InterPro" id="IPR014811">
    <property type="entry name" value="ArgoL1"/>
</dbReference>
<dbReference type="SMART" id="SM00950">
    <property type="entry name" value="Piwi"/>
    <property type="match status" value="1"/>
</dbReference>
<feature type="domain" description="Piwi" evidence="3">
    <location>
        <begin position="607"/>
        <end position="912"/>
    </location>
</feature>
<sequence>MAAVKTTWKPLDDNPKVPSRLPDNAGGKGTKGRDIQLVVNYFPIRFNKPNVTLYHFDLDIEEIRLSEEDFKSLTLGGASPAAAGGSEAKVLPVGLAPEPSAQSTGKGPRKRKGKGRNKAGKKQGADAGGDVGGDDEPVGASAPAGAGSAATSSSYNIPKGKKRKIFQQFIKELSKVFENHAMAFDGEKSCYCPSLPTQLKASSITHKFQYSDCGSRGRVYKVTLKKVNEAKLQTLLNHLNSREAMTSNCSTIFQMLEVMFNYERTVKYEVVARNRFFDQRFPLFPDGIAGLNCGKEAVTGFFSSLRPARWKDAGRLLLNVDVAHTAFYKTLNLIDFLKEVTRSDILRYSPRDLTDLIQTEIVNKDIRVVSTHTPFKRKYKVTGVSKETSNNHFFDYEADTVAKRKVNITEYIKLRYKFNLQFPDMICLKVGTKSLMPIEVCSVAPNQRVKGKLNAEDTAEFIKHSAMKPGKRLAGITTIVRNNDFNNDPAMKGIGMEIDYQPLELTGRVLPAPIVVVKEATIQPRFGVWDSRGKHFLKAATFDNWVVVNFARRCKPEKISAFMQLLVNCAKQRGMTATQPDEMMSGNEDRPEQTLNLVKSKYKNVKLIVCILETTDCYKKVKCSADRNLKVITQCIKSMNVVKCQPATAGNLIYKINAKLGGVNHDAYYEQNIMANFCRLFKTEHVLVMGADVNHPPANDKTTPSLVAVVGSIDIMATTYAIEVRHQSHRVEGIVDMMAITKNLLLQYKEKTNHIPSRIIMYRDGVSETQFTQVLAQEMKAMREACTSLHVNYTPAITFFCVQKRHHTRLYCKNANEADKSGNVPAGTVVDQVITHKSEADFFLCSHQGLQGTSKPSHYHVLWDDSSFSMDQLQLITYCLCHNYSRCSRAVSMPTPAYYAHLAAFRAKIHLEGAQQNHPELFREDAGRGGDNNGSYSDDKLKEFTFISKGSLFGEKMFYV</sequence>
<dbReference type="EMBL" id="IACF01002249">
    <property type="protein sequence ID" value="LAB67910.1"/>
    <property type="molecule type" value="mRNA"/>
</dbReference>
<dbReference type="Pfam" id="PF16487">
    <property type="entry name" value="ArgoMid"/>
    <property type="match status" value="1"/>
</dbReference>
<dbReference type="Pfam" id="PF16488">
    <property type="entry name" value="ArgoL2"/>
    <property type="match status" value="1"/>
</dbReference>
<reference evidence="4" key="2">
    <citation type="journal article" date="2018" name="Biosci. Biotechnol. Biochem.">
        <title>Polysaccharide hydrolase of the hadal zone amphipods Hirondellea gigas.</title>
        <authorList>
            <person name="Kobayashi H."/>
            <person name="Nagahama T."/>
            <person name="Arai W."/>
            <person name="Sasagawa Y."/>
            <person name="Umeda M."/>
            <person name="Hayashi T."/>
            <person name="Nikaido I."/>
            <person name="Watanabe H."/>
            <person name="Oguri K."/>
            <person name="Kitazato H."/>
            <person name="Fujioka K."/>
            <person name="Kido Y."/>
            <person name="Takami H."/>
        </authorList>
    </citation>
    <scope>NUCLEOTIDE SEQUENCE</scope>
    <source>
        <tissue evidence="4">Whole body</tissue>
    </source>
</reference>
<dbReference type="Gene3D" id="3.30.420.10">
    <property type="entry name" value="Ribonuclease H-like superfamily/Ribonuclease H"/>
    <property type="match status" value="1"/>
</dbReference>
<dbReference type="GO" id="GO:0003723">
    <property type="term" value="F:RNA binding"/>
    <property type="evidence" value="ECO:0007669"/>
    <property type="project" value="InterPro"/>
</dbReference>
<dbReference type="InterPro" id="IPR036397">
    <property type="entry name" value="RNaseH_sf"/>
</dbReference>
<accession>A0A2P2I222</accession>
<dbReference type="InterPro" id="IPR036085">
    <property type="entry name" value="PAZ_dom_sf"/>
</dbReference>
<dbReference type="PROSITE" id="PS50821">
    <property type="entry name" value="PAZ"/>
    <property type="match status" value="1"/>
</dbReference>
<dbReference type="SUPFAM" id="SSF53098">
    <property type="entry name" value="Ribonuclease H-like"/>
    <property type="match status" value="1"/>
</dbReference>
<evidence type="ECO:0000313" key="4">
    <source>
        <dbReference type="EMBL" id="LAB67910.1"/>
    </source>
</evidence>
<dbReference type="Gene3D" id="2.170.260.10">
    <property type="entry name" value="paz domain"/>
    <property type="match status" value="1"/>
</dbReference>
<dbReference type="InterPro" id="IPR032472">
    <property type="entry name" value="ArgoL2"/>
</dbReference>
<evidence type="ECO:0000256" key="1">
    <source>
        <dbReference type="SAM" id="MobiDB-lite"/>
    </source>
</evidence>
<dbReference type="PROSITE" id="PS50822">
    <property type="entry name" value="PIWI"/>
    <property type="match status" value="1"/>
</dbReference>
<feature type="region of interest" description="Disordered" evidence="1">
    <location>
        <begin position="96"/>
        <end position="155"/>
    </location>
</feature>
<dbReference type="InterPro" id="IPR032473">
    <property type="entry name" value="Argonaute_Mid_dom"/>
</dbReference>
<dbReference type="InterPro" id="IPR003165">
    <property type="entry name" value="Piwi"/>
</dbReference>
<dbReference type="CDD" id="cd02846">
    <property type="entry name" value="PAZ_argonaute_like"/>
    <property type="match status" value="1"/>
</dbReference>
<dbReference type="InterPro" id="IPR012337">
    <property type="entry name" value="RNaseH-like_sf"/>
</dbReference>
<dbReference type="EMBL" id="IACT01000155">
    <property type="protein sequence ID" value="LAC19597.1"/>
    <property type="molecule type" value="mRNA"/>
</dbReference>
<dbReference type="Pfam" id="PF02171">
    <property type="entry name" value="Piwi"/>
    <property type="match status" value="1"/>
</dbReference>
<dbReference type="Gene3D" id="3.40.50.2300">
    <property type="match status" value="1"/>
</dbReference>
<evidence type="ECO:0000313" key="5">
    <source>
        <dbReference type="EMBL" id="LAC19597.1"/>
    </source>
</evidence>
<dbReference type="Pfam" id="PF16486">
    <property type="entry name" value="ArgoN"/>
    <property type="match status" value="1"/>
</dbReference>